<dbReference type="InterPro" id="IPR006531">
    <property type="entry name" value="Gp5/Vgr_OB"/>
</dbReference>
<dbReference type="InterPro" id="IPR013046">
    <property type="entry name" value="GpV/Gp45"/>
</dbReference>
<gene>
    <name evidence="3" type="ORF">WLF18_05160</name>
</gene>
<proteinExistence type="predicted"/>
<dbReference type="InterPro" id="IPR054122">
    <property type="entry name" value="Gp138-like_C"/>
</dbReference>
<dbReference type="Pfam" id="PF04717">
    <property type="entry name" value="Phage_base_V"/>
    <property type="match status" value="1"/>
</dbReference>
<dbReference type="InterPro" id="IPR037026">
    <property type="entry name" value="Vgr_OB-fold_dom_sf"/>
</dbReference>
<comment type="caution">
    <text evidence="3">The sequence shown here is derived from an EMBL/GenBank/DDBJ whole genome shotgun (WGS) entry which is preliminary data.</text>
</comment>
<dbReference type="NCBIfam" id="TIGR01644">
    <property type="entry name" value="phage_P2_V"/>
    <property type="match status" value="1"/>
</dbReference>
<dbReference type="Gene3D" id="6.20.150.10">
    <property type="match status" value="1"/>
</dbReference>
<accession>A0ABU8ZW06</accession>
<dbReference type="Proteomes" id="UP001386972">
    <property type="component" value="Unassembled WGS sequence"/>
</dbReference>
<feature type="domain" description="Gp138-like beta-helical trimerization" evidence="2">
    <location>
        <begin position="99"/>
        <end position="184"/>
    </location>
</feature>
<evidence type="ECO:0000259" key="1">
    <source>
        <dbReference type="Pfam" id="PF04717"/>
    </source>
</evidence>
<name>A0ABU8ZW06_9PSED</name>
<dbReference type="Pfam" id="PF21930">
    <property type="entry name" value="Gp138_C"/>
    <property type="match status" value="1"/>
</dbReference>
<reference evidence="3 4" key="1">
    <citation type="submission" date="2024-03" db="EMBL/GenBank/DDBJ databases">
        <title>Screening, Identification and Application of a Plant Lactobacillus Strain.</title>
        <authorList>
            <person name="Li Y.L."/>
        </authorList>
    </citation>
    <scope>NUCLEOTIDE SEQUENCE [LARGE SCALE GENOMIC DNA]</scope>
    <source>
        <strain evidence="3 4">JDB</strain>
    </source>
</reference>
<keyword evidence="4" id="KW-1185">Reference proteome</keyword>
<feature type="domain" description="Gp5/Type VI secretion system Vgr protein OB-fold" evidence="1">
    <location>
        <begin position="18"/>
        <end position="85"/>
    </location>
</feature>
<evidence type="ECO:0000313" key="3">
    <source>
        <dbReference type="EMBL" id="MEK2608491.1"/>
    </source>
</evidence>
<evidence type="ECO:0000313" key="4">
    <source>
        <dbReference type="Proteomes" id="UP001386972"/>
    </source>
</evidence>
<dbReference type="EMBL" id="JBBNAW010000003">
    <property type="protein sequence ID" value="MEK2608491.1"/>
    <property type="molecule type" value="Genomic_DNA"/>
</dbReference>
<protein>
    <submittedName>
        <fullName evidence="3">Phage baseplate assembly protein V</fullName>
    </submittedName>
</protein>
<dbReference type="Gene3D" id="2.40.50.230">
    <property type="entry name" value="Gp5 N-terminal domain"/>
    <property type="match status" value="1"/>
</dbReference>
<sequence length="200" mass="20774">MSYASAQHDRMLASVVMACRVVGVDLAAARVRVSDGAGWTSAWVRWHSQAAGKARHWRAPSLNEQGTLISPSGDPAQGTFVPGLYGDAGSQPDNRDHVEVWRFDDGGSLVYDWQANSYTITLPTGTVLVEVGGTSATLTDDAITAKTVTLTAEATAITAKAANITLEGSVKIVGPLSVTGDIAGAGKIMDAGGNSANHKH</sequence>
<dbReference type="RefSeq" id="WP_340611111.1">
    <property type="nucleotide sequence ID" value="NZ_JBBNAW010000003.1"/>
</dbReference>
<organism evidence="3 4">
    <name type="scientific">Pseudomonas shirazensis</name>
    <dbReference type="NCBI Taxonomy" id="2745494"/>
    <lineage>
        <taxon>Bacteria</taxon>
        <taxon>Pseudomonadati</taxon>
        <taxon>Pseudomonadota</taxon>
        <taxon>Gammaproteobacteria</taxon>
        <taxon>Pseudomonadales</taxon>
        <taxon>Pseudomonadaceae</taxon>
        <taxon>Pseudomonas</taxon>
    </lineage>
</organism>
<evidence type="ECO:0000259" key="2">
    <source>
        <dbReference type="Pfam" id="PF21930"/>
    </source>
</evidence>